<evidence type="ECO:0000313" key="8">
    <source>
        <dbReference type="Proteomes" id="UP000295325"/>
    </source>
</evidence>
<accession>A0A4R7KCI0</accession>
<dbReference type="SUPFAM" id="SSF88946">
    <property type="entry name" value="Sigma2 domain of RNA polymerase sigma factors"/>
    <property type="match status" value="1"/>
</dbReference>
<evidence type="ECO:0000256" key="3">
    <source>
        <dbReference type="ARBA" id="ARBA00023125"/>
    </source>
</evidence>
<dbReference type="NCBIfam" id="TIGR02937">
    <property type="entry name" value="sigma70-ECF"/>
    <property type="match status" value="1"/>
</dbReference>
<dbReference type="Gene3D" id="1.20.120.1810">
    <property type="match status" value="1"/>
</dbReference>
<keyword evidence="2" id="KW-0731">Sigma factor</keyword>
<dbReference type="InterPro" id="IPR013325">
    <property type="entry name" value="RNA_pol_sigma_r2"/>
</dbReference>
<keyword evidence="5" id="KW-0175">Coiled coil</keyword>
<dbReference type="Pfam" id="PF04542">
    <property type="entry name" value="Sigma70_r2"/>
    <property type="match status" value="1"/>
</dbReference>
<dbReference type="SUPFAM" id="SSF88659">
    <property type="entry name" value="Sigma3 and sigma4 domains of RNA polymerase sigma factors"/>
    <property type="match status" value="1"/>
</dbReference>
<evidence type="ECO:0000256" key="4">
    <source>
        <dbReference type="ARBA" id="ARBA00023163"/>
    </source>
</evidence>
<dbReference type="GO" id="GO:0003677">
    <property type="term" value="F:DNA binding"/>
    <property type="evidence" value="ECO:0007669"/>
    <property type="project" value="UniProtKB-KW"/>
</dbReference>
<dbReference type="InterPro" id="IPR013324">
    <property type="entry name" value="RNA_pol_sigma_r3/r4-like"/>
</dbReference>
<dbReference type="RefSeq" id="WP_133628534.1">
    <property type="nucleotide sequence ID" value="NZ_SOAZ01000015.1"/>
</dbReference>
<dbReference type="InterPro" id="IPR014284">
    <property type="entry name" value="RNA_pol_sigma-70_dom"/>
</dbReference>
<feature type="domain" description="RNA polymerase sigma-70 region 2" evidence="6">
    <location>
        <begin position="23"/>
        <end position="84"/>
    </location>
</feature>
<organism evidence="7 8">
    <name type="scientific">Fonticella tunisiensis</name>
    <dbReference type="NCBI Taxonomy" id="1096341"/>
    <lineage>
        <taxon>Bacteria</taxon>
        <taxon>Bacillati</taxon>
        <taxon>Bacillota</taxon>
        <taxon>Clostridia</taxon>
        <taxon>Eubacteriales</taxon>
        <taxon>Clostridiaceae</taxon>
        <taxon>Fonticella</taxon>
    </lineage>
</organism>
<evidence type="ECO:0000256" key="5">
    <source>
        <dbReference type="SAM" id="Coils"/>
    </source>
</evidence>
<dbReference type="EMBL" id="SOAZ01000015">
    <property type="protein sequence ID" value="TDT52009.1"/>
    <property type="molecule type" value="Genomic_DNA"/>
</dbReference>
<dbReference type="AlphaFoldDB" id="A0A4R7KCI0"/>
<sequence>MSDSIKELVIKAKRDDCARLQVVRSFEPLVKKCIGIYLKDRSYFDDAMQEGKMVILYCIENYDVNSNFPFEAYVKRAVIYGIRNFSKRIKDYISLDEEITEEGGTLHDVIESDVDIEESEIKKETLERLKDAIRRLSDKQRDIIEKYYFKNMSMIEICSRRRCHYMAVVNLKDRAIKRLREELGD</sequence>
<keyword evidence="1" id="KW-0805">Transcription regulation</keyword>
<dbReference type="OrthoDB" id="1730259at2"/>
<comment type="caution">
    <text evidence="7">The sequence shown here is derived from an EMBL/GenBank/DDBJ whole genome shotgun (WGS) entry which is preliminary data.</text>
</comment>
<evidence type="ECO:0000313" key="7">
    <source>
        <dbReference type="EMBL" id="TDT52009.1"/>
    </source>
</evidence>
<proteinExistence type="predicted"/>
<keyword evidence="4" id="KW-0804">Transcription</keyword>
<reference evidence="7 8" key="1">
    <citation type="submission" date="2019-03" db="EMBL/GenBank/DDBJ databases">
        <title>Genomic Encyclopedia of Type Strains, Phase IV (KMG-IV): sequencing the most valuable type-strain genomes for metagenomic binning, comparative biology and taxonomic classification.</title>
        <authorList>
            <person name="Goeker M."/>
        </authorList>
    </citation>
    <scope>NUCLEOTIDE SEQUENCE [LARGE SCALE GENOMIC DNA]</scope>
    <source>
        <strain evidence="7 8">DSM 24455</strain>
    </source>
</reference>
<evidence type="ECO:0000256" key="1">
    <source>
        <dbReference type="ARBA" id="ARBA00023015"/>
    </source>
</evidence>
<dbReference type="GO" id="GO:0016987">
    <property type="term" value="F:sigma factor activity"/>
    <property type="evidence" value="ECO:0007669"/>
    <property type="project" value="UniProtKB-KW"/>
</dbReference>
<feature type="coiled-coil region" evidence="5">
    <location>
        <begin position="116"/>
        <end position="146"/>
    </location>
</feature>
<keyword evidence="8" id="KW-1185">Reference proteome</keyword>
<gene>
    <name evidence="7" type="ORF">EDD71_11540</name>
</gene>
<dbReference type="GO" id="GO:0006352">
    <property type="term" value="P:DNA-templated transcription initiation"/>
    <property type="evidence" value="ECO:0007669"/>
    <property type="project" value="InterPro"/>
</dbReference>
<dbReference type="Gene3D" id="1.20.140.160">
    <property type="match status" value="1"/>
</dbReference>
<dbReference type="PANTHER" id="PTHR30385">
    <property type="entry name" value="SIGMA FACTOR F FLAGELLAR"/>
    <property type="match status" value="1"/>
</dbReference>
<dbReference type="InterPro" id="IPR007627">
    <property type="entry name" value="RNA_pol_sigma70_r2"/>
</dbReference>
<evidence type="ECO:0000259" key="6">
    <source>
        <dbReference type="Pfam" id="PF04542"/>
    </source>
</evidence>
<evidence type="ECO:0000256" key="2">
    <source>
        <dbReference type="ARBA" id="ARBA00023082"/>
    </source>
</evidence>
<dbReference type="Proteomes" id="UP000295325">
    <property type="component" value="Unassembled WGS sequence"/>
</dbReference>
<keyword evidence="3" id="KW-0238">DNA-binding</keyword>
<protein>
    <submittedName>
        <fullName evidence="7">RNA polymerase sigma factor (Sigma-70 family)</fullName>
    </submittedName>
</protein>
<name>A0A4R7KCI0_9CLOT</name>